<dbReference type="PANTHER" id="PTHR43205:SF7">
    <property type="entry name" value="PROSTAGLANDIN REDUCTASE 1"/>
    <property type="match status" value="1"/>
</dbReference>
<dbReference type="SMART" id="SM00829">
    <property type="entry name" value="PKS_ER"/>
    <property type="match status" value="1"/>
</dbReference>
<evidence type="ECO:0000313" key="3">
    <source>
        <dbReference type="EMBL" id="MEJ8571671.1"/>
    </source>
</evidence>
<dbReference type="InterPro" id="IPR041694">
    <property type="entry name" value="ADH_N_2"/>
</dbReference>
<dbReference type="Pfam" id="PF16884">
    <property type="entry name" value="ADH_N_2"/>
    <property type="match status" value="1"/>
</dbReference>
<dbReference type="InterPro" id="IPR013149">
    <property type="entry name" value="ADH-like_C"/>
</dbReference>
<dbReference type="FunFam" id="3.40.50.720:FF:000121">
    <property type="entry name" value="Prostaglandin reductase 2"/>
    <property type="match status" value="1"/>
</dbReference>
<dbReference type="AlphaFoldDB" id="A0AAW9RVW7"/>
<dbReference type="RefSeq" id="WP_340329367.1">
    <property type="nucleotide sequence ID" value="NZ_JAZHOF010000003.1"/>
</dbReference>
<dbReference type="InterPro" id="IPR011032">
    <property type="entry name" value="GroES-like_sf"/>
</dbReference>
<dbReference type="PANTHER" id="PTHR43205">
    <property type="entry name" value="PROSTAGLANDIN REDUCTASE"/>
    <property type="match status" value="1"/>
</dbReference>
<evidence type="ECO:0000313" key="4">
    <source>
        <dbReference type="Proteomes" id="UP001378188"/>
    </source>
</evidence>
<reference evidence="3 4" key="1">
    <citation type="submission" date="2024-02" db="EMBL/GenBank/DDBJ databases">
        <title>Genome analysis and characterization of Microbaculum marinisediminis sp. nov., isolated from marine sediment.</title>
        <authorList>
            <person name="Du Z.-J."/>
            <person name="Ye Y.-Q."/>
            <person name="Zhang Z.-R."/>
            <person name="Yuan S.-M."/>
            <person name="Zhang X.-Y."/>
        </authorList>
    </citation>
    <scope>NUCLEOTIDE SEQUENCE [LARGE SCALE GENOMIC DNA]</scope>
    <source>
        <strain evidence="3 4">SDUM1044001</strain>
    </source>
</reference>
<feature type="domain" description="Enoyl reductase (ER)" evidence="2">
    <location>
        <begin position="18"/>
        <end position="331"/>
    </location>
</feature>
<dbReference type="InterPro" id="IPR045010">
    <property type="entry name" value="MDR_fam"/>
</dbReference>
<evidence type="ECO:0000259" key="2">
    <source>
        <dbReference type="SMART" id="SM00829"/>
    </source>
</evidence>
<dbReference type="InterPro" id="IPR036291">
    <property type="entry name" value="NAD(P)-bd_dom_sf"/>
</dbReference>
<protein>
    <submittedName>
        <fullName evidence="3">NADP-dependent oxidoreductase</fullName>
    </submittedName>
</protein>
<organism evidence="3 4">
    <name type="scientific">Microbaculum marinum</name>
    <dbReference type="NCBI Taxonomy" id="1764581"/>
    <lineage>
        <taxon>Bacteria</taxon>
        <taxon>Pseudomonadati</taxon>
        <taxon>Pseudomonadota</taxon>
        <taxon>Alphaproteobacteria</taxon>
        <taxon>Hyphomicrobiales</taxon>
        <taxon>Tepidamorphaceae</taxon>
        <taxon>Microbaculum</taxon>
    </lineage>
</organism>
<dbReference type="SUPFAM" id="SSF50129">
    <property type="entry name" value="GroES-like"/>
    <property type="match status" value="1"/>
</dbReference>
<accession>A0AAW9RVW7</accession>
<dbReference type="GO" id="GO:0016628">
    <property type="term" value="F:oxidoreductase activity, acting on the CH-CH group of donors, NAD or NADP as acceptor"/>
    <property type="evidence" value="ECO:0007669"/>
    <property type="project" value="InterPro"/>
</dbReference>
<dbReference type="Gene3D" id="3.40.50.720">
    <property type="entry name" value="NAD(P)-binding Rossmann-like Domain"/>
    <property type="match status" value="1"/>
</dbReference>
<dbReference type="SUPFAM" id="SSF51735">
    <property type="entry name" value="NAD(P)-binding Rossmann-fold domains"/>
    <property type="match status" value="1"/>
</dbReference>
<dbReference type="Pfam" id="PF00107">
    <property type="entry name" value="ADH_zinc_N"/>
    <property type="match status" value="1"/>
</dbReference>
<dbReference type="Proteomes" id="UP001378188">
    <property type="component" value="Unassembled WGS sequence"/>
</dbReference>
<keyword evidence="4" id="KW-1185">Reference proteome</keyword>
<keyword evidence="1" id="KW-0560">Oxidoreductase</keyword>
<dbReference type="CDD" id="cd05288">
    <property type="entry name" value="PGDH"/>
    <property type="match status" value="1"/>
</dbReference>
<dbReference type="InterPro" id="IPR020843">
    <property type="entry name" value="ER"/>
</dbReference>
<sequence>MTVNHALKLRSRPDGMVKRDDFEIVEEPAREPGDGEFRVKVEYVSLDPAMRGWIAPGKSYVPPVELGATMRAFAAGIVDSSNHPGFRPGEAVAGMLGVQRYAISKGERCFKVDPSRAPLERWIGGLGMPGQTAYFGLLEIGRPQPGETVVVSAASGAVGSLVGQIAKIKGSRAVGIAGGPEKCRYVVEELGFDACVDYKAGNLAADLRAACPDGIDVYFENVGGEILDAVLAQMNLFGRIPVCGLISAYNATAPVAGPTNFRSILVNRLTVRGFIVFDFQEKIADANEQLGAWHAEGRLKMREDVREGGLEAFPDVLNLLYTGGNFGKLVLKL</sequence>
<evidence type="ECO:0000256" key="1">
    <source>
        <dbReference type="ARBA" id="ARBA00023002"/>
    </source>
</evidence>
<gene>
    <name evidence="3" type="ORF">V3328_09325</name>
</gene>
<dbReference type="Gene3D" id="3.90.180.10">
    <property type="entry name" value="Medium-chain alcohol dehydrogenases, catalytic domain"/>
    <property type="match status" value="1"/>
</dbReference>
<name>A0AAW9RVW7_9HYPH</name>
<comment type="caution">
    <text evidence="3">The sequence shown here is derived from an EMBL/GenBank/DDBJ whole genome shotgun (WGS) entry which is preliminary data.</text>
</comment>
<proteinExistence type="predicted"/>
<dbReference type="EMBL" id="JAZHOF010000003">
    <property type="protein sequence ID" value="MEJ8571671.1"/>
    <property type="molecule type" value="Genomic_DNA"/>
</dbReference>